<dbReference type="GeneID" id="64603888"/>
<comment type="caution">
    <text evidence="1">The sequence shown here is derived from an EMBL/GenBank/DDBJ whole genome shotgun (WGS) entry which is preliminary data.</text>
</comment>
<sequence length="191" mass="21845">MRNLIFKLRNNSMTVQSAPKLYATLQELSVPRFANARLQLPCIAFPLTEVRRRPGQDGDTCFTYDIKADGLQDLLVTTEDRLVEFWPARRTQQTFLLVRPWNRHDLGLINSADETHSTEDWPEPGSPGYNEQTTRELRLIVRLGQPFGGLLLAQQWGGVYKRIASDNNIIAQVKDMASVVDMMDVRMLEIL</sequence>
<organism evidence="1 2">
    <name type="scientific">Suillus plorans</name>
    <dbReference type="NCBI Taxonomy" id="116603"/>
    <lineage>
        <taxon>Eukaryota</taxon>
        <taxon>Fungi</taxon>
        <taxon>Dikarya</taxon>
        <taxon>Basidiomycota</taxon>
        <taxon>Agaricomycotina</taxon>
        <taxon>Agaricomycetes</taxon>
        <taxon>Agaricomycetidae</taxon>
        <taxon>Boletales</taxon>
        <taxon>Suillineae</taxon>
        <taxon>Suillaceae</taxon>
        <taxon>Suillus</taxon>
    </lineage>
</organism>
<accession>A0A9P7DJZ0</accession>
<dbReference type="RefSeq" id="XP_041162040.1">
    <property type="nucleotide sequence ID" value="XM_041310124.1"/>
</dbReference>
<dbReference type="Proteomes" id="UP000719766">
    <property type="component" value="Unassembled WGS sequence"/>
</dbReference>
<proteinExistence type="predicted"/>
<reference evidence="1" key="1">
    <citation type="journal article" date="2020" name="New Phytol.">
        <title>Comparative genomics reveals dynamic genome evolution in host specialist ectomycorrhizal fungi.</title>
        <authorList>
            <person name="Lofgren L.A."/>
            <person name="Nguyen N.H."/>
            <person name="Vilgalys R."/>
            <person name="Ruytinx J."/>
            <person name="Liao H.L."/>
            <person name="Branco S."/>
            <person name="Kuo A."/>
            <person name="LaButti K."/>
            <person name="Lipzen A."/>
            <person name="Andreopoulos W."/>
            <person name="Pangilinan J."/>
            <person name="Riley R."/>
            <person name="Hundley H."/>
            <person name="Na H."/>
            <person name="Barry K."/>
            <person name="Grigoriev I.V."/>
            <person name="Stajich J.E."/>
            <person name="Kennedy P.G."/>
        </authorList>
    </citation>
    <scope>NUCLEOTIDE SEQUENCE</scope>
    <source>
        <strain evidence="1">S12</strain>
    </source>
</reference>
<dbReference type="OrthoDB" id="2691029at2759"/>
<gene>
    <name evidence="1" type="ORF">HD556DRAFT_280847</name>
</gene>
<keyword evidence="2" id="KW-1185">Reference proteome</keyword>
<evidence type="ECO:0000313" key="2">
    <source>
        <dbReference type="Proteomes" id="UP000719766"/>
    </source>
</evidence>
<dbReference type="AlphaFoldDB" id="A0A9P7DJZ0"/>
<evidence type="ECO:0000313" key="1">
    <source>
        <dbReference type="EMBL" id="KAG1796683.1"/>
    </source>
</evidence>
<name>A0A9P7DJZ0_9AGAM</name>
<protein>
    <submittedName>
        <fullName evidence="1">Uncharacterized protein</fullName>
    </submittedName>
</protein>
<dbReference type="EMBL" id="JABBWE010000018">
    <property type="protein sequence ID" value="KAG1796683.1"/>
    <property type="molecule type" value="Genomic_DNA"/>
</dbReference>